<evidence type="ECO:0008006" key="4">
    <source>
        <dbReference type="Google" id="ProtNLM"/>
    </source>
</evidence>
<evidence type="ECO:0000256" key="1">
    <source>
        <dbReference type="SAM" id="Phobius"/>
    </source>
</evidence>
<sequence length="221" mass="25988">MEFKELFIILAILFSLHATILVLLISSKAKHFHTKITLAKKYLLKHKIRIDNIFFDEAKSILRIGLIIGILALLVNVSLIIISVLLTKHNENKTDDLFKVAILFIAIFGILDLVFFAYLIVLLVKFINWKKLNSQSSEWIELTQLFDPSVICEQVDVVHSKYTFQYSKISFSNTIDQIRDKNLNKYIYYWLVQDYDSLKVNNKIANINMFYDLYHRYIEND</sequence>
<name>A0A059Y0C4_MYCBV</name>
<dbReference type="HOGENOM" id="CLU_108888_0_0_14"/>
<dbReference type="EMBL" id="CP005933">
    <property type="protein sequence ID" value="AIA34309.1"/>
    <property type="molecule type" value="Genomic_DNA"/>
</dbReference>
<feature type="transmembrane region" description="Helical" evidence="1">
    <location>
        <begin position="64"/>
        <end position="86"/>
    </location>
</feature>
<keyword evidence="1" id="KW-1133">Transmembrane helix</keyword>
<evidence type="ECO:0000313" key="3">
    <source>
        <dbReference type="Proteomes" id="UP000027182"/>
    </source>
</evidence>
<evidence type="ECO:0000313" key="2">
    <source>
        <dbReference type="EMBL" id="AIA34309.1"/>
    </source>
</evidence>
<reference evidence="2 3" key="1">
    <citation type="submission" date="2013-04" db="EMBL/GenBank/DDBJ databases">
        <authorList>
            <person name="Lin L."/>
            <person name="Zeng Z."/>
            <person name="Xie J."/>
            <person name="Luo L."/>
            <person name="Yang Z."/>
            <person name="Liang W."/>
            <person name="Lin H."/>
            <person name="Dong C."/>
            <person name="Sun Y."/>
        </authorList>
    </citation>
    <scope>NUCLEOTIDE SEQUENCE [LARGE SCALE GENOMIC DNA]</scope>
    <source>
        <strain evidence="2 3">CQ-W70</strain>
    </source>
</reference>
<dbReference type="Proteomes" id="UP000027182">
    <property type="component" value="Chromosome"/>
</dbReference>
<dbReference type="NCBIfam" id="NF045996">
    <property type="entry name" value="MAG0920_fam"/>
    <property type="match status" value="1"/>
</dbReference>
<gene>
    <name evidence="2" type="ORF">K668_03695</name>
</gene>
<dbReference type="PATRIC" id="fig|1316930.3.peg.754"/>
<dbReference type="KEGG" id="mbq:K668_03695"/>
<organism evidence="2 3">
    <name type="scientific">Mycoplasmopsis bovis CQ-W70</name>
    <dbReference type="NCBI Taxonomy" id="1316930"/>
    <lineage>
        <taxon>Bacteria</taxon>
        <taxon>Bacillati</taxon>
        <taxon>Mycoplasmatota</taxon>
        <taxon>Mycoplasmoidales</taxon>
        <taxon>Metamycoplasmataceae</taxon>
        <taxon>Mycoplasmopsis</taxon>
    </lineage>
</organism>
<dbReference type="AlphaFoldDB" id="A0A059Y0C4"/>
<feature type="transmembrane region" description="Helical" evidence="1">
    <location>
        <begin position="98"/>
        <end position="124"/>
    </location>
</feature>
<keyword evidence="1" id="KW-0472">Membrane</keyword>
<feature type="transmembrane region" description="Helical" evidence="1">
    <location>
        <begin position="6"/>
        <end position="25"/>
    </location>
</feature>
<protein>
    <recommendedName>
        <fullName evidence="4">Transmembrane protein</fullName>
    </recommendedName>
</protein>
<accession>A0A059Y0C4</accession>
<proteinExistence type="predicted"/>
<dbReference type="RefSeq" id="WP_013955049.1">
    <property type="nucleotide sequence ID" value="NZ_CP005933.1"/>
</dbReference>
<keyword evidence="1" id="KW-0812">Transmembrane</keyword>